<dbReference type="EMBL" id="GL385401">
    <property type="protein sequence ID" value="EJT70477.1"/>
    <property type="molecule type" value="Genomic_DNA"/>
</dbReference>
<reference evidence="6" key="4">
    <citation type="journal article" date="2015" name="G3 (Bethesda)">
        <title>Genome sequences of three phytopathogenic species of the Magnaporthaceae family of fungi.</title>
        <authorList>
            <person name="Okagaki L.H."/>
            <person name="Nunes C.C."/>
            <person name="Sailsbery J."/>
            <person name="Clay B."/>
            <person name="Brown D."/>
            <person name="John T."/>
            <person name="Oh Y."/>
            <person name="Young N."/>
            <person name="Fitzgerald M."/>
            <person name="Haas B.J."/>
            <person name="Zeng Q."/>
            <person name="Young S."/>
            <person name="Adiconis X."/>
            <person name="Fan L."/>
            <person name="Levin J.Z."/>
            <person name="Mitchell T.K."/>
            <person name="Okubara P.A."/>
            <person name="Farman M.L."/>
            <person name="Kohn L.M."/>
            <person name="Birren B."/>
            <person name="Ma L.-J."/>
            <person name="Dean R.A."/>
        </authorList>
    </citation>
    <scope>NUCLEOTIDE SEQUENCE</scope>
    <source>
        <strain evidence="6">R3-111a-1</strain>
    </source>
</reference>
<proteinExistence type="predicted"/>
<keyword evidence="2 5" id="KW-0808">Transferase</keyword>
<reference evidence="7" key="1">
    <citation type="submission" date="2010-07" db="EMBL/GenBank/DDBJ databases">
        <title>The genome sequence of Gaeumannomyces graminis var. tritici strain R3-111a-1.</title>
        <authorList>
            <consortium name="The Broad Institute Genome Sequencing Platform"/>
            <person name="Ma L.-J."/>
            <person name="Dead R."/>
            <person name="Young S."/>
            <person name="Zeng Q."/>
            <person name="Koehrsen M."/>
            <person name="Alvarado L."/>
            <person name="Berlin A."/>
            <person name="Chapman S.B."/>
            <person name="Chen Z."/>
            <person name="Freedman E."/>
            <person name="Gellesch M."/>
            <person name="Goldberg J."/>
            <person name="Griggs A."/>
            <person name="Gujja S."/>
            <person name="Heilman E.R."/>
            <person name="Heiman D."/>
            <person name="Hepburn T."/>
            <person name="Howarth C."/>
            <person name="Jen D."/>
            <person name="Larson L."/>
            <person name="Mehta T."/>
            <person name="Neiman D."/>
            <person name="Pearson M."/>
            <person name="Roberts A."/>
            <person name="Saif S."/>
            <person name="Shea T."/>
            <person name="Shenoy N."/>
            <person name="Sisk P."/>
            <person name="Stolte C."/>
            <person name="Sykes S."/>
            <person name="Walk T."/>
            <person name="White J."/>
            <person name="Yandava C."/>
            <person name="Haas B."/>
            <person name="Nusbaum C."/>
            <person name="Birren B."/>
        </authorList>
    </citation>
    <scope>NUCLEOTIDE SEQUENCE [LARGE SCALE GENOMIC DNA]</scope>
    <source>
        <strain evidence="7">R3-111a-1</strain>
    </source>
</reference>
<evidence type="ECO:0000256" key="2">
    <source>
        <dbReference type="ARBA" id="ARBA00022679"/>
    </source>
</evidence>
<gene>
    <name evidence="6" type="primary">20351958</name>
    <name evidence="5" type="ORF">GGTG_11500</name>
</gene>
<keyword evidence="7" id="KW-1185">Reference proteome</keyword>
<evidence type="ECO:0000313" key="6">
    <source>
        <dbReference type="EnsemblFungi" id="EJT70477"/>
    </source>
</evidence>
<evidence type="ECO:0000256" key="1">
    <source>
        <dbReference type="ARBA" id="ARBA00022603"/>
    </source>
</evidence>
<dbReference type="EnsemblFungi" id="EJT70477">
    <property type="protein sequence ID" value="EJT70477"/>
    <property type="gene ID" value="GGTG_11500"/>
</dbReference>
<dbReference type="InterPro" id="IPR016461">
    <property type="entry name" value="COMT-like"/>
</dbReference>
<reference evidence="6" key="5">
    <citation type="submission" date="2018-04" db="UniProtKB">
        <authorList>
            <consortium name="EnsemblFungi"/>
        </authorList>
    </citation>
    <scope>IDENTIFICATION</scope>
    <source>
        <strain evidence="6">R3-111a-1</strain>
    </source>
</reference>
<dbReference type="VEuPathDB" id="FungiDB:GGTG_11500"/>
<dbReference type="GO" id="GO:0008171">
    <property type="term" value="F:O-methyltransferase activity"/>
    <property type="evidence" value="ECO:0007669"/>
    <property type="project" value="InterPro"/>
</dbReference>
<name>J3PDD2_GAET3</name>
<evidence type="ECO:0000313" key="5">
    <source>
        <dbReference type="EMBL" id="EJT70477.1"/>
    </source>
</evidence>
<evidence type="ECO:0000313" key="7">
    <source>
        <dbReference type="Proteomes" id="UP000006039"/>
    </source>
</evidence>
<dbReference type="PANTHER" id="PTHR43712">
    <property type="entry name" value="PUTATIVE (AFU_ORTHOLOGUE AFUA_4G14580)-RELATED"/>
    <property type="match status" value="1"/>
</dbReference>
<evidence type="ECO:0000256" key="3">
    <source>
        <dbReference type="ARBA" id="ARBA00022691"/>
    </source>
</evidence>
<dbReference type="InterPro" id="IPR029063">
    <property type="entry name" value="SAM-dependent_MTases_sf"/>
</dbReference>
<dbReference type="GeneID" id="20351958"/>
<dbReference type="GO" id="GO:0032259">
    <property type="term" value="P:methylation"/>
    <property type="evidence" value="ECO:0007669"/>
    <property type="project" value="UniProtKB-KW"/>
</dbReference>
<dbReference type="RefSeq" id="XP_009227655.1">
    <property type="nucleotide sequence ID" value="XM_009229391.1"/>
</dbReference>
<protein>
    <submittedName>
        <fullName evidence="5">Sterigmatocystin 8-O-methyltransferase</fullName>
    </submittedName>
</protein>
<keyword evidence="3" id="KW-0949">S-adenosyl-L-methionine</keyword>
<dbReference type="PANTHER" id="PTHR43712:SF16">
    <property type="entry name" value="O-METHYLTRANSFERASE ELCB"/>
    <property type="match status" value="1"/>
</dbReference>
<evidence type="ECO:0000259" key="4">
    <source>
        <dbReference type="Pfam" id="PF00891"/>
    </source>
</evidence>
<sequence>MFATFSRQPARAHRLGHALSSMTGGEGYEVHHLVQGSAKVLGDVDLRGGTLVDVGGSHGFVSVDLARQHRRMRFIVQDLPRTIESAPNPVSEDGDATRRIEFTAHDFFTDQVVKGADGTLSPPLDLAQSLETIRRLKSLVPALKPGARIIVNEHRLSPFGEKNERDELQMRRMDALMLCLLNVQVRSEAEFRDLFRAADKRMAFKRATRPPGSRMSIFEAVWEP</sequence>
<reference evidence="5" key="3">
    <citation type="submission" date="2010-09" db="EMBL/GenBank/DDBJ databases">
        <title>Annotation of Gaeumannomyces graminis var. tritici R3-111a-1.</title>
        <authorList>
            <consortium name="The Broad Institute Genome Sequencing Platform"/>
            <person name="Ma L.-J."/>
            <person name="Dead R."/>
            <person name="Young S.K."/>
            <person name="Zeng Q."/>
            <person name="Gargeya S."/>
            <person name="Fitzgerald M."/>
            <person name="Haas B."/>
            <person name="Abouelleil A."/>
            <person name="Alvarado L."/>
            <person name="Arachchi H.M."/>
            <person name="Berlin A."/>
            <person name="Brown A."/>
            <person name="Chapman S.B."/>
            <person name="Chen Z."/>
            <person name="Dunbar C."/>
            <person name="Freedman E."/>
            <person name="Gearin G."/>
            <person name="Gellesch M."/>
            <person name="Goldberg J."/>
            <person name="Griggs A."/>
            <person name="Gujja S."/>
            <person name="Heiman D."/>
            <person name="Howarth C."/>
            <person name="Larson L."/>
            <person name="Lui A."/>
            <person name="MacDonald P.J.P."/>
            <person name="Mehta T."/>
            <person name="Montmayeur A."/>
            <person name="Murphy C."/>
            <person name="Neiman D."/>
            <person name="Pearson M."/>
            <person name="Priest M."/>
            <person name="Roberts A."/>
            <person name="Saif S."/>
            <person name="Shea T."/>
            <person name="Shenoy N."/>
            <person name="Sisk P."/>
            <person name="Stolte C."/>
            <person name="Sykes S."/>
            <person name="Yandava C."/>
            <person name="Wortman J."/>
            <person name="Nusbaum C."/>
            <person name="Birren B."/>
        </authorList>
    </citation>
    <scope>NUCLEOTIDE SEQUENCE</scope>
    <source>
        <strain evidence="5">R3-111a-1</strain>
    </source>
</reference>
<reference evidence="5" key="2">
    <citation type="submission" date="2010-07" db="EMBL/GenBank/DDBJ databases">
        <authorList>
            <consortium name="The Broad Institute Genome Sequencing Platform"/>
            <consortium name="Broad Institute Genome Sequencing Center for Infectious Disease"/>
            <person name="Ma L.-J."/>
            <person name="Dead R."/>
            <person name="Young S."/>
            <person name="Zeng Q."/>
            <person name="Koehrsen M."/>
            <person name="Alvarado L."/>
            <person name="Berlin A."/>
            <person name="Chapman S.B."/>
            <person name="Chen Z."/>
            <person name="Freedman E."/>
            <person name="Gellesch M."/>
            <person name="Goldberg J."/>
            <person name="Griggs A."/>
            <person name="Gujja S."/>
            <person name="Heilman E.R."/>
            <person name="Heiman D."/>
            <person name="Hepburn T."/>
            <person name="Howarth C."/>
            <person name="Jen D."/>
            <person name="Larson L."/>
            <person name="Mehta T."/>
            <person name="Neiman D."/>
            <person name="Pearson M."/>
            <person name="Roberts A."/>
            <person name="Saif S."/>
            <person name="Shea T."/>
            <person name="Shenoy N."/>
            <person name="Sisk P."/>
            <person name="Stolte C."/>
            <person name="Sykes S."/>
            <person name="Walk T."/>
            <person name="White J."/>
            <person name="Yandava C."/>
            <person name="Haas B."/>
            <person name="Nusbaum C."/>
            <person name="Birren B."/>
        </authorList>
    </citation>
    <scope>NUCLEOTIDE SEQUENCE</scope>
    <source>
        <strain evidence="5">R3-111a-1</strain>
    </source>
</reference>
<dbReference type="Proteomes" id="UP000006039">
    <property type="component" value="Unassembled WGS sequence"/>
</dbReference>
<dbReference type="InterPro" id="IPR001077">
    <property type="entry name" value="COMT_C"/>
</dbReference>
<feature type="domain" description="O-methyltransferase C-terminal" evidence="4">
    <location>
        <begin position="38"/>
        <end position="198"/>
    </location>
</feature>
<dbReference type="eggNOG" id="KOG3178">
    <property type="taxonomic scope" value="Eukaryota"/>
</dbReference>
<dbReference type="Gene3D" id="3.40.50.150">
    <property type="entry name" value="Vaccinia Virus protein VP39"/>
    <property type="match status" value="1"/>
</dbReference>
<dbReference type="Pfam" id="PF00891">
    <property type="entry name" value="Methyltransf_2"/>
    <property type="match status" value="1"/>
</dbReference>
<accession>J3PDD2</accession>
<dbReference type="SUPFAM" id="SSF53335">
    <property type="entry name" value="S-adenosyl-L-methionine-dependent methyltransferases"/>
    <property type="match status" value="1"/>
</dbReference>
<keyword evidence="1 5" id="KW-0489">Methyltransferase</keyword>
<dbReference type="PROSITE" id="PS51683">
    <property type="entry name" value="SAM_OMT_II"/>
    <property type="match status" value="1"/>
</dbReference>
<dbReference type="HOGENOM" id="CLU_005533_6_0_1"/>
<dbReference type="OrthoDB" id="1606438at2759"/>
<organism evidence="5">
    <name type="scientific">Gaeumannomyces tritici (strain R3-111a-1)</name>
    <name type="common">Wheat and barley take-all root rot fungus</name>
    <name type="synonym">Gaeumannomyces graminis var. tritici</name>
    <dbReference type="NCBI Taxonomy" id="644352"/>
    <lineage>
        <taxon>Eukaryota</taxon>
        <taxon>Fungi</taxon>
        <taxon>Dikarya</taxon>
        <taxon>Ascomycota</taxon>
        <taxon>Pezizomycotina</taxon>
        <taxon>Sordariomycetes</taxon>
        <taxon>Sordariomycetidae</taxon>
        <taxon>Magnaporthales</taxon>
        <taxon>Magnaporthaceae</taxon>
        <taxon>Gaeumannomyces</taxon>
    </lineage>
</organism>
<dbReference type="AlphaFoldDB" id="J3PDD2"/>
<dbReference type="STRING" id="644352.J3PDD2"/>